<sequence length="277" mass="29537">MAGFFSIFRGNLTLTIGTIMLLLIVLMAIFAPYLGTVDPSTIRAELRGVGPSAEHWLGGDMLGRDIYSRALYGARVSLIVGFGVALLSTVVGVTLGLLAGFVRWADPIIMRVMDGLMAIPTILIAIAMIAVAGVSLTNVIISITLAEVPRLVRLVRASVLSLREQPYVEVAAASGASKTRIILLHLLPNATAPIIVTVTYQIALAILFEAGLSFLGVGIPPTIPTWGNMMSEGRALWLVKPHLVMIPAAFLSVTILAINLIGDGLRDAFDPRMKKRA</sequence>
<dbReference type="InterPro" id="IPR025966">
    <property type="entry name" value="OppC_N"/>
</dbReference>
<feature type="transmembrane region" description="Helical" evidence="7">
    <location>
        <begin position="122"/>
        <end position="146"/>
    </location>
</feature>
<name>A0A1W6P2R8_9RHOB</name>
<accession>A0A1W6P2R8</accession>
<keyword evidence="4 7" id="KW-0812">Transmembrane</keyword>
<dbReference type="Pfam" id="PF00528">
    <property type="entry name" value="BPD_transp_1"/>
    <property type="match status" value="1"/>
</dbReference>
<dbReference type="PANTHER" id="PTHR43386">
    <property type="entry name" value="OLIGOPEPTIDE TRANSPORT SYSTEM PERMEASE PROTEIN APPC"/>
    <property type="match status" value="1"/>
</dbReference>
<dbReference type="PROSITE" id="PS50928">
    <property type="entry name" value="ABC_TM1"/>
    <property type="match status" value="1"/>
</dbReference>
<dbReference type="PANTHER" id="PTHR43386:SF6">
    <property type="entry name" value="ABC TRANSPORTER PERMEASE PROTEIN"/>
    <property type="match status" value="1"/>
</dbReference>
<evidence type="ECO:0000256" key="4">
    <source>
        <dbReference type="ARBA" id="ARBA00022692"/>
    </source>
</evidence>
<feature type="transmembrane region" description="Helical" evidence="7">
    <location>
        <begin position="243"/>
        <end position="265"/>
    </location>
</feature>
<dbReference type="SUPFAM" id="SSF161098">
    <property type="entry name" value="MetI-like"/>
    <property type="match status" value="1"/>
</dbReference>
<dbReference type="EMBL" id="CP019938">
    <property type="protein sequence ID" value="ARO15812.1"/>
    <property type="molecule type" value="Genomic_DNA"/>
</dbReference>
<keyword evidence="9" id="KW-0614">Plasmid</keyword>
<keyword evidence="6 7" id="KW-0472">Membrane</keyword>
<reference evidence="9 10" key="1">
    <citation type="submission" date="2017-02" db="EMBL/GenBank/DDBJ databases">
        <title>Ketogulonicigenium robustum SPU B003 Genome sequencing and assembly.</title>
        <authorList>
            <person name="Li Y."/>
            <person name="Liu L."/>
            <person name="Wang C."/>
            <person name="Zhang M."/>
            <person name="Zhang T."/>
            <person name="Zhang Y."/>
        </authorList>
    </citation>
    <scope>NUCLEOTIDE SEQUENCE [LARGE SCALE GENOMIC DNA]</scope>
    <source>
        <strain evidence="9 10">SPU_B003</strain>
        <plasmid evidence="9 10">unnamed1</plasmid>
    </source>
</reference>
<feature type="transmembrane region" description="Helical" evidence="7">
    <location>
        <begin position="78"/>
        <end position="102"/>
    </location>
</feature>
<evidence type="ECO:0000256" key="3">
    <source>
        <dbReference type="ARBA" id="ARBA00022475"/>
    </source>
</evidence>
<keyword evidence="10" id="KW-1185">Reference proteome</keyword>
<dbReference type="InterPro" id="IPR050366">
    <property type="entry name" value="BP-dependent_transpt_permease"/>
</dbReference>
<organism evidence="9 10">
    <name type="scientific">Ketogulonicigenium robustum</name>
    <dbReference type="NCBI Taxonomy" id="92947"/>
    <lineage>
        <taxon>Bacteria</taxon>
        <taxon>Pseudomonadati</taxon>
        <taxon>Pseudomonadota</taxon>
        <taxon>Alphaproteobacteria</taxon>
        <taxon>Rhodobacterales</taxon>
        <taxon>Roseobacteraceae</taxon>
        <taxon>Ketogulonicigenium</taxon>
    </lineage>
</organism>
<keyword evidence="2 7" id="KW-0813">Transport</keyword>
<dbReference type="InterPro" id="IPR035906">
    <property type="entry name" value="MetI-like_sf"/>
</dbReference>
<dbReference type="CDD" id="cd06261">
    <property type="entry name" value="TM_PBP2"/>
    <property type="match status" value="1"/>
</dbReference>
<evidence type="ECO:0000256" key="7">
    <source>
        <dbReference type="RuleBase" id="RU363032"/>
    </source>
</evidence>
<evidence type="ECO:0000313" key="10">
    <source>
        <dbReference type="Proteomes" id="UP000242447"/>
    </source>
</evidence>
<protein>
    <submittedName>
        <fullName evidence="9">Peptide/nickel transport system permease protein</fullName>
    </submittedName>
</protein>
<geneLocation type="plasmid" evidence="9">
    <name>unnamed1</name>
</geneLocation>
<gene>
    <name evidence="9" type="primary">ddpC</name>
    <name evidence="9" type="ORF">BVG79_p1000010</name>
</gene>
<feature type="domain" description="ABC transmembrane type-1" evidence="8">
    <location>
        <begin position="74"/>
        <end position="262"/>
    </location>
</feature>
<comment type="subcellular location">
    <subcellularLocation>
        <location evidence="1 7">Cell membrane</location>
        <topology evidence="1 7">Multi-pass membrane protein</topology>
    </subcellularLocation>
</comment>
<evidence type="ECO:0000259" key="8">
    <source>
        <dbReference type="PROSITE" id="PS50928"/>
    </source>
</evidence>
<keyword evidence="3" id="KW-1003">Cell membrane</keyword>
<evidence type="ECO:0000256" key="6">
    <source>
        <dbReference type="ARBA" id="ARBA00023136"/>
    </source>
</evidence>
<dbReference type="Proteomes" id="UP000242447">
    <property type="component" value="Plasmid unnamed1"/>
</dbReference>
<dbReference type="OrthoDB" id="9766870at2"/>
<dbReference type="KEGG" id="kro:BVG79_p1000010"/>
<evidence type="ECO:0000313" key="9">
    <source>
        <dbReference type="EMBL" id="ARO15812.1"/>
    </source>
</evidence>
<comment type="similarity">
    <text evidence="7">Belongs to the binding-protein-dependent transport system permease family.</text>
</comment>
<evidence type="ECO:0000256" key="1">
    <source>
        <dbReference type="ARBA" id="ARBA00004651"/>
    </source>
</evidence>
<dbReference type="GO" id="GO:0005886">
    <property type="term" value="C:plasma membrane"/>
    <property type="evidence" value="ECO:0007669"/>
    <property type="project" value="UniProtKB-SubCell"/>
</dbReference>
<dbReference type="InterPro" id="IPR000515">
    <property type="entry name" value="MetI-like"/>
</dbReference>
<evidence type="ECO:0000256" key="5">
    <source>
        <dbReference type="ARBA" id="ARBA00022989"/>
    </source>
</evidence>
<evidence type="ECO:0000256" key="2">
    <source>
        <dbReference type="ARBA" id="ARBA00022448"/>
    </source>
</evidence>
<dbReference type="GO" id="GO:0055085">
    <property type="term" value="P:transmembrane transport"/>
    <property type="evidence" value="ECO:0007669"/>
    <property type="project" value="InterPro"/>
</dbReference>
<feature type="transmembrane region" description="Helical" evidence="7">
    <location>
        <begin position="12"/>
        <end position="34"/>
    </location>
</feature>
<keyword evidence="5 7" id="KW-1133">Transmembrane helix</keyword>
<dbReference type="AlphaFoldDB" id="A0A1W6P2R8"/>
<dbReference type="Gene3D" id="1.10.3720.10">
    <property type="entry name" value="MetI-like"/>
    <property type="match status" value="1"/>
</dbReference>
<dbReference type="RefSeq" id="WP_085787403.1">
    <property type="nucleotide sequence ID" value="NZ_CP019938.1"/>
</dbReference>
<dbReference type="Pfam" id="PF12911">
    <property type="entry name" value="OppC_N"/>
    <property type="match status" value="1"/>
</dbReference>
<proteinExistence type="inferred from homology"/>